<dbReference type="AlphaFoldDB" id="A0A2A4EQ70"/>
<feature type="region of interest" description="Disordered" evidence="3">
    <location>
        <begin position="699"/>
        <end position="731"/>
    </location>
</feature>
<dbReference type="InterPro" id="IPR001867">
    <property type="entry name" value="OmpR/PhoB-type_DNA-bd"/>
</dbReference>
<dbReference type="Pfam" id="PF00486">
    <property type="entry name" value="Trans_reg_C"/>
    <property type="match status" value="1"/>
</dbReference>
<evidence type="ECO:0000313" key="6">
    <source>
        <dbReference type="Proteomes" id="UP000218022"/>
    </source>
</evidence>
<protein>
    <recommendedName>
        <fullName evidence="4">OmpR/PhoB-type domain-containing protein</fullName>
    </recommendedName>
</protein>
<dbReference type="GO" id="GO:0003677">
    <property type="term" value="F:DNA binding"/>
    <property type="evidence" value="ECO:0007669"/>
    <property type="project" value="UniProtKB-UniRule"/>
</dbReference>
<proteinExistence type="predicted"/>
<dbReference type="PANTHER" id="PTHR47691:SF3">
    <property type="entry name" value="HTH-TYPE TRANSCRIPTIONAL REGULATOR RV0890C-RELATED"/>
    <property type="match status" value="1"/>
</dbReference>
<feature type="DNA-binding region" description="OmpR/PhoB-type" evidence="2">
    <location>
        <begin position="8"/>
        <end position="103"/>
    </location>
</feature>
<organism evidence="5 6">
    <name type="scientific">Paraburkholderia acidicola</name>
    <dbReference type="NCBI Taxonomy" id="1912599"/>
    <lineage>
        <taxon>Bacteria</taxon>
        <taxon>Pseudomonadati</taxon>
        <taxon>Pseudomonadota</taxon>
        <taxon>Betaproteobacteria</taxon>
        <taxon>Burkholderiales</taxon>
        <taxon>Burkholderiaceae</taxon>
        <taxon>Paraburkholderia</taxon>
    </lineage>
</organism>
<dbReference type="Proteomes" id="UP000218022">
    <property type="component" value="Unassembled WGS sequence"/>
</dbReference>
<dbReference type="PROSITE" id="PS51755">
    <property type="entry name" value="OMPR_PHOB"/>
    <property type="match status" value="1"/>
</dbReference>
<sequence>MSLPRPTGPVIAFGRYRLLQNPVRLVADEAPVDMSGRALELLLALVEAKGRSVPLPELAQRAWSRGAVDTNTVQAQVSALRRALGADRDLIVTVPGYGYRFAGTPQFLDHADSAIRTSPGANASTHVSVTTPKLSPPPLLLRMPVRTTPFIGRHAELSELLGLVSLARVVTLAGEPGLGKRRLAYEVARRLAAHVPDGMVAVAFTPQLQADSLADTLAMALRVPDEIGATTHERLLSAISDRRLLLIVDCCEALRKPAGYLLSTLVEVAPNLRVIATANAPLSIDGEHVVPLGPLRIPRHTRLNASEAPEFDALRLLFARLTVLLTALPAALSAVLPAVIPDMSGRTSSSRGRADADPLAMFDAGRLAPDTLAAAALIARRLDGVPLALELAAAAIARRIPAHTPLDPAMHSFARDLDRLMTQRTAGANLLLLRSTPLAAVLDLQMTALDDATRTQFRRLGIFPGEFTRASAARVLVEFAALQTAGQRGVVSETSSETSSDSAPDTQIDTLLDAGLIERIEGDGETTFCLRGPVRQLARNILWQHGELECAAAAHAQTLVPRLAASSSRRARVPGDAVDRNDLGDLRAALDWAVSNDRFEIAIALLDGSEPLWRTLTLAQEYLRAIRAALARVDTSATRRMRDEMRLRITLARALPLAHAPLDEISAAWQEAYDLANACADSAYRQHALTGLIASLAKAGESGPATGEPTRDDQTAQASGPEESRRARRDA</sequence>
<feature type="compositionally biased region" description="Basic and acidic residues" evidence="3">
    <location>
        <begin position="722"/>
        <end position="731"/>
    </location>
</feature>
<dbReference type="GO" id="GO:0000160">
    <property type="term" value="P:phosphorelay signal transduction system"/>
    <property type="evidence" value="ECO:0007669"/>
    <property type="project" value="InterPro"/>
</dbReference>
<dbReference type="SMART" id="SM00862">
    <property type="entry name" value="Trans_reg_C"/>
    <property type="match status" value="1"/>
</dbReference>
<dbReference type="OrthoDB" id="6593698at2"/>
<dbReference type="InterPro" id="IPR016032">
    <property type="entry name" value="Sig_transdc_resp-reg_C-effctor"/>
</dbReference>
<dbReference type="SUPFAM" id="SSF46894">
    <property type="entry name" value="C-terminal effector domain of the bipartite response regulators"/>
    <property type="match status" value="1"/>
</dbReference>
<accession>A0A2A4EQ70</accession>
<name>A0A2A4EQ70_9BURK</name>
<feature type="domain" description="OmpR/PhoB-type" evidence="4">
    <location>
        <begin position="8"/>
        <end position="103"/>
    </location>
</feature>
<evidence type="ECO:0000313" key="5">
    <source>
        <dbReference type="EMBL" id="PCE22560.1"/>
    </source>
</evidence>
<comment type="caution">
    <text evidence="5">The sequence shown here is derived from an EMBL/GenBank/DDBJ whole genome shotgun (WGS) entry which is preliminary data.</text>
</comment>
<gene>
    <name evidence="5" type="ORF">BWP39_23050</name>
</gene>
<evidence type="ECO:0000256" key="3">
    <source>
        <dbReference type="SAM" id="MobiDB-lite"/>
    </source>
</evidence>
<dbReference type="EMBL" id="MTZV01000006">
    <property type="protein sequence ID" value="PCE22560.1"/>
    <property type="molecule type" value="Genomic_DNA"/>
</dbReference>
<evidence type="ECO:0000259" key="4">
    <source>
        <dbReference type="PROSITE" id="PS51755"/>
    </source>
</evidence>
<dbReference type="InterPro" id="IPR036388">
    <property type="entry name" value="WH-like_DNA-bd_sf"/>
</dbReference>
<evidence type="ECO:0000256" key="2">
    <source>
        <dbReference type="PROSITE-ProRule" id="PRU01091"/>
    </source>
</evidence>
<reference evidence="5 6" key="1">
    <citation type="submission" date="2017-01" db="EMBL/GenBank/DDBJ databases">
        <title>Whole-Genome Shotgun Sequencing of Two beta-Proteobacterial Species in Search of the Bulgecin Biosynthetic Cluster.</title>
        <authorList>
            <person name="Horsman M.E."/>
            <person name="Marous D.R."/>
            <person name="Li R."/>
            <person name="Oliver R.A."/>
            <person name="Byun B."/>
            <person name="Emrich S.J."/>
            <person name="Boggess B."/>
            <person name="Townsend C.A."/>
            <person name="Mobashery S."/>
        </authorList>
    </citation>
    <scope>NUCLEOTIDE SEQUENCE [LARGE SCALE GENOMIC DNA]</scope>
    <source>
        <strain evidence="5 6">ATCC 31363</strain>
    </source>
</reference>
<dbReference type="Gene3D" id="3.40.50.300">
    <property type="entry name" value="P-loop containing nucleotide triphosphate hydrolases"/>
    <property type="match status" value="1"/>
</dbReference>
<evidence type="ECO:0000256" key="1">
    <source>
        <dbReference type="ARBA" id="ARBA00023125"/>
    </source>
</evidence>
<dbReference type="Gene3D" id="1.10.10.10">
    <property type="entry name" value="Winged helix-like DNA-binding domain superfamily/Winged helix DNA-binding domain"/>
    <property type="match status" value="1"/>
</dbReference>
<dbReference type="RefSeq" id="WP_096724403.1">
    <property type="nucleotide sequence ID" value="NZ_MTZV01000006.1"/>
</dbReference>
<dbReference type="SUPFAM" id="SSF52540">
    <property type="entry name" value="P-loop containing nucleoside triphosphate hydrolases"/>
    <property type="match status" value="1"/>
</dbReference>
<keyword evidence="1 2" id="KW-0238">DNA-binding</keyword>
<dbReference type="PANTHER" id="PTHR47691">
    <property type="entry name" value="REGULATOR-RELATED"/>
    <property type="match status" value="1"/>
</dbReference>
<dbReference type="GO" id="GO:0006355">
    <property type="term" value="P:regulation of DNA-templated transcription"/>
    <property type="evidence" value="ECO:0007669"/>
    <property type="project" value="InterPro"/>
</dbReference>
<dbReference type="InterPro" id="IPR027417">
    <property type="entry name" value="P-loop_NTPase"/>
</dbReference>